<dbReference type="PROSITE" id="PS51755">
    <property type="entry name" value="OMPR_PHOB"/>
    <property type="match status" value="1"/>
</dbReference>
<dbReference type="InterPro" id="IPR011990">
    <property type="entry name" value="TPR-like_helical_dom_sf"/>
</dbReference>
<organism evidence="8 9">
    <name type="scientific">Knoellia aerolata DSM 18566</name>
    <dbReference type="NCBI Taxonomy" id="1385519"/>
    <lineage>
        <taxon>Bacteria</taxon>
        <taxon>Bacillati</taxon>
        <taxon>Actinomycetota</taxon>
        <taxon>Actinomycetes</taxon>
        <taxon>Micrococcales</taxon>
        <taxon>Intrasporangiaceae</taxon>
        <taxon>Knoellia</taxon>
    </lineage>
</organism>
<evidence type="ECO:0000313" key="8">
    <source>
        <dbReference type="EMBL" id="KGN41194.1"/>
    </source>
</evidence>
<dbReference type="InterPro" id="IPR001867">
    <property type="entry name" value="OmpR/PhoB-type_DNA-bd"/>
</dbReference>
<evidence type="ECO:0000313" key="9">
    <source>
        <dbReference type="Proteomes" id="UP000030013"/>
    </source>
</evidence>
<feature type="DNA-binding region" description="OmpR/PhoB-type" evidence="5">
    <location>
        <begin position="1"/>
        <end position="99"/>
    </location>
</feature>
<evidence type="ECO:0000256" key="4">
    <source>
        <dbReference type="ARBA" id="ARBA00023125"/>
    </source>
</evidence>
<dbReference type="Pfam" id="PF13191">
    <property type="entry name" value="AAA_16"/>
    <property type="match status" value="1"/>
</dbReference>
<keyword evidence="4 5" id="KW-0238">DNA-binding</keyword>
<dbReference type="Pfam" id="PF00486">
    <property type="entry name" value="Trans_reg_C"/>
    <property type="match status" value="1"/>
</dbReference>
<dbReference type="SMART" id="SM00862">
    <property type="entry name" value="Trans_reg_C"/>
    <property type="match status" value="1"/>
</dbReference>
<dbReference type="eggNOG" id="COG3899">
    <property type="taxonomic scope" value="Bacteria"/>
</dbReference>
<dbReference type="GO" id="GO:0005524">
    <property type="term" value="F:ATP binding"/>
    <property type="evidence" value="ECO:0007669"/>
    <property type="project" value="UniProtKB-KW"/>
</dbReference>
<feature type="region of interest" description="Disordered" evidence="6">
    <location>
        <begin position="276"/>
        <end position="305"/>
    </location>
</feature>
<dbReference type="SUPFAM" id="SSF52540">
    <property type="entry name" value="P-loop containing nucleoside triphosphate hydrolases"/>
    <property type="match status" value="1"/>
</dbReference>
<dbReference type="PANTHER" id="PTHR16305:SF35">
    <property type="entry name" value="TRANSCRIPTIONAL ACTIVATOR DOMAIN"/>
    <property type="match status" value="1"/>
</dbReference>
<keyword evidence="9" id="KW-1185">Reference proteome</keyword>
<protein>
    <recommendedName>
        <fullName evidence="7">OmpR/PhoB-type domain-containing protein</fullName>
    </recommendedName>
</protein>
<dbReference type="SMART" id="SM01043">
    <property type="entry name" value="BTAD"/>
    <property type="match status" value="1"/>
</dbReference>
<feature type="domain" description="OmpR/PhoB-type" evidence="7">
    <location>
        <begin position="1"/>
        <end position="99"/>
    </location>
</feature>
<dbReference type="SUPFAM" id="SSF46894">
    <property type="entry name" value="C-terminal effector domain of the bipartite response regulators"/>
    <property type="match status" value="1"/>
</dbReference>
<dbReference type="CDD" id="cd15831">
    <property type="entry name" value="BTAD"/>
    <property type="match status" value="1"/>
</dbReference>
<comment type="caution">
    <text evidence="8">The sequence shown here is derived from an EMBL/GenBank/DDBJ whole genome shotgun (WGS) entry which is preliminary data.</text>
</comment>
<dbReference type="GO" id="GO:0005737">
    <property type="term" value="C:cytoplasm"/>
    <property type="evidence" value="ECO:0007669"/>
    <property type="project" value="TreeGrafter"/>
</dbReference>
<evidence type="ECO:0000256" key="5">
    <source>
        <dbReference type="PROSITE-ProRule" id="PRU01091"/>
    </source>
</evidence>
<gene>
    <name evidence="8" type="ORF">N801_08920</name>
</gene>
<keyword evidence="2" id="KW-0547">Nucleotide-binding</keyword>
<dbReference type="InterPro" id="IPR036388">
    <property type="entry name" value="WH-like_DNA-bd_sf"/>
</dbReference>
<evidence type="ECO:0000256" key="2">
    <source>
        <dbReference type="ARBA" id="ARBA00022741"/>
    </source>
</evidence>
<proteinExistence type="inferred from homology"/>
<evidence type="ECO:0000256" key="3">
    <source>
        <dbReference type="ARBA" id="ARBA00022840"/>
    </source>
</evidence>
<dbReference type="Gene3D" id="1.25.40.10">
    <property type="entry name" value="Tetratricopeptide repeat domain"/>
    <property type="match status" value="1"/>
</dbReference>
<dbReference type="Gene3D" id="1.10.10.10">
    <property type="entry name" value="Winged helix-like DNA-binding domain superfamily/Winged helix DNA-binding domain"/>
    <property type="match status" value="1"/>
</dbReference>
<dbReference type="GO" id="GO:0000160">
    <property type="term" value="P:phosphorelay signal transduction system"/>
    <property type="evidence" value="ECO:0007669"/>
    <property type="project" value="InterPro"/>
</dbReference>
<dbReference type="STRING" id="1385519.N801_08920"/>
<dbReference type="GO" id="GO:0003677">
    <property type="term" value="F:DNA binding"/>
    <property type="evidence" value="ECO:0007669"/>
    <property type="project" value="UniProtKB-UniRule"/>
</dbReference>
<accession>A0A0A0JWV7</accession>
<dbReference type="Pfam" id="PF03704">
    <property type="entry name" value="BTAD"/>
    <property type="match status" value="1"/>
</dbReference>
<dbReference type="Gene3D" id="3.40.50.300">
    <property type="entry name" value="P-loop containing nucleotide triphosphate hydrolases"/>
    <property type="match status" value="1"/>
</dbReference>
<evidence type="ECO:0000256" key="6">
    <source>
        <dbReference type="SAM" id="MobiDB-lite"/>
    </source>
</evidence>
<dbReference type="GO" id="GO:0006355">
    <property type="term" value="P:regulation of DNA-templated transcription"/>
    <property type="evidence" value="ECO:0007669"/>
    <property type="project" value="InterPro"/>
</dbReference>
<dbReference type="OrthoDB" id="3691954at2"/>
<dbReference type="PANTHER" id="PTHR16305">
    <property type="entry name" value="TESTICULAR SOLUBLE ADENYLYL CYCLASE"/>
    <property type="match status" value="1"/>
</dbReference>
<dbReference type="InterPro" id="IPR027417">
    <property type="entry name" value="P-loop_NTPase"/>
</dbReference>
<dbReference type="eggNOG" id="COG3629">
    <property type="taxonomic scope" value="Bacteria"/>
</dbReference>
<dbReference type="GO" id="GO:0004016">
    <property type="term" value="F:adenylate cyclase activity"/>
    <property type="evidence" value="ECO:0007669"/>
    <property type="project" value="TreeGrafter"/>
</dbReference>
<reference evidence="8 9" key="1">
    <citation type="submission" date="2013-08" db="EMBL/GenBank/DDBJ databases">
        <title>The genome sequence of Knoellia aerolata.</title>
        <authorList>
            <person name="Zhu W."/>
            <person name="Wang G."/>
        </authorList>
    </citation>
    <scope>NUCLEOTIDE SEQUENCE [LARGE SCALE GENOMIC DNA]</scope>
    <source>
        <strain evidence="8 9">DSM 18566</strain>
    </source>
</reference>
<dbReference type="InterPro" id="IPR016032">
    <property type="entry name" value="Sig_transdc_resp-reg_C-effctor"/>
</dbReference>
<evidence type="ECO:0000256" key="1">
    <source>
        <dbReference type="ARBA" id="ARBA00005820"/>
    </source>
</evidence>
<comment type="similarity">
    <text evidence="1">Belongs to the AfsR/DnrI/RedD regulatory family.</text>
</comment>
<dbReference type="InterPro" id="IPR005158">
    <property type="entry name" value="BTAD"/>
</dbReference>
<dbReference type="SUPFAM" id="SSF48452">
    <property type="entry name" value="TPR-like"/>
    <property type="match status" value="1"/>
</dbReference>
<evidence type="ECO:0000259" key="7">
    <source>
        <dbReference type="PROSITE" id="PS51755"/>
    </source>
</evidence>
<sequence>MSVQVSVLGTTALAGSDGPVAIAARKRRALLAALALDLGAVVSADRLVDLMWGAVAPPGAFGTLHSYVSGLRRLLEPGLEPRARPTILLTSDAGYRLALPRGAVDATVFVDEVRARHRVLDPLASQLTTGPDGRWPRRAEVEEQVDRLEQALRTWRGTPYADLTDHPDVLAERTALEGLRTTASDDLALGLLALGEHATVLALTEQATTRDPLRERGWSLHALALARAGRQAEALDAIRRLRSILDDELGLDPGQEVRDLESAILRQDEAVLTGWLPPSRPGEAEAPPVASLPAPTPMRASTQPPVSRAASSELGEWPLVGRQRERDAIAQLLTAASQGRPGALRIVGEAGAGKSRLVDWAVAEAISRGMTAAVGTCSADDGAPPLWPWRQLLARLDVPTPPELSHEHGADGAAAERAFATHDAIAGALREAAADRGLLVVLDDVHWADTPTLRCLAHVVASLEPGVRVAVVATRRPVAPAGSDLAELDAALARHRARTLELEGLASSEAHDLVTSILGEELDASAVEEWRDRTDGNPFFLVELARLAGHDGRVDGEVPASVQAVVRHRLGDLPEPVRELLLLAAALGRRHPPLLLARVADLDPDALLDRLEPAQEAGIIHSRNGILAFDHALTRDAVLAMTTPNRVARAHARIARALESAPPAAAGGAERAFDLAHHWLAAGPLYAASAWPAAKAAGALAADDFANVEAADLFQAALDAHAVDPSGTALERYDLLLQFNETAARAGMWREAMAAVSAAVALARSLGDPVRVAGAVAALTRYSVWTPMEYGVVDHELIEDLRATLAQLEPHDSAERCTVMLALAAQLYYLPGSDAEVEALVDEGMALARRLAEPSVLAWAARTAYIALWRSRSLDRRRALAAEEVEAARASGDPAAEAVALAGMAGAALEAGDRSTWETASRAALDIARRRRLSFVEFAVRFVELGLASLRGGDASADAAALLTMTGVRMSIPATEYIELGIAYVLAGWDPVGARTLVDGALALDPDAEDDITRTPILQLLAVVGDRPQLERLLPKAPLPAEDWSQSLDLAILAFASATAGDAELSRRVADALAPVAGRMAVAGIASVQGPIDCFLAMALSGAGDRAAASAAADRGEAMAREWGFTSFLDRFAEQRRQLGF</sequence>
<keyword evidence="3" id="KW-0067">ATP-binding</keyword>
<dbReference type="EMBL" id="AVPL01000022">
    <property type="protein sequence ID" value="KGN41194.1"/>
    <property type="molecule type" value="Genomic_DNA"/>
</dbReference>
<name>A0A0A0JWV7_9MICO</name>
<dbReference type="InterPro" id="IPR041664">
    <property type="entry name" value="AAA_16"/>
</dbReference>
<dbReference type="Proteomes" id="UP000030013">
    <property type="component" value="Unassembled WGS sequence"/>
</dbReference>
<dbReference type="AlphaFoldDB" id="A0A0A0JWV7"/>